<dbReference type="GO" id="GO:1902201">
    <property type="term" value="P:negative regulation of bacterial-type flagellum-dependent cell motility"/>
    <property type="evidence" value="ECO:0007669"/>
    <property type="project" value="TreeGrafter"/>
</dbReference>
<feature type="transmembrane region" description="Helical" evidence="1">
    <location>
        <begin position="69"/>
        <end position="86"/>
    </location>
</feature>
<dbReference type="InterPro" id="IPR050469">
    <property type="entry name" value="Diguanylate_Cyclase"/>
</dbReference>
<organism evidence="3 4">
    <name type="scientific">Geodermatophilus obscurus (strain ATCC 25078 / DSM 43160 / JCM 3152 / CCUG 61914 / KCC A-0152 / KCTC 9177 / NBRC 13315 / NRRL B-3577 / G-20)</name>
    <dbReference type="NCBI Taxonomy" id="526225"/>
    <lineage>
        <taxon>Bacteria</taxon>
        <taxon>Bacillati</taxon>
        <taxon>Actinomycetota</taxon>
        <taxon>Actinomycetes</taxon>
        <taxon>Geodermatophilales</taxon>
        <taxon>Geodermatophilaceae</taxon>
        <taxon>Geodermatophilus</taxon>
    </lineage>
</organism>
<proteinExistence type="predicted"/>
<evidence type="ECO:0000256" key="1">
    <source>
        <dbReference type="SAM" id="Phobius"/>
    </source>
</evidence>
<feature type="transmembrane region" description="Helical" evidence="1">
    <location>
        <begin position="93"/>
        <end position="113"/>
    </location>
</feature>
<dbReference type="PANTHER" id="PTHR45138">
    <property type="entry name" value="REGULATORY COMPONENTS OF SENSORY TRANSDUCTION SYSTEM"/>
    <property type="match status" value="1"/>
</dbReference>
<feature type="transmembrane region" description="Helical" evidence="1">
    <location>
        <begin position="165"/>
        <end position="186"/>
    </location>
</feature>
<evidence type="ECO:0000313" key="4">
    <source>
        <dbReference type="Proteomes" id="UP000001382"/>
    </source>
</evidence>
<dbReference type="eggNOG" id="COG3706">
    <property type="taxonomic scope" value="Bacteria"/>
</dbReference>
<dbReference type="KEGG" id="gob:Gobs_3406"/>
<dbReference type="GO" id="GO:0043709">
    <property type="term" value="P:cell adhesion involved in single-species biofilm formation"/>
    <property type="evidence" value="ECO:0007669"/>
    <property type="project" value="TreeGrafter"/>
</dbReference>
<keyword evidence="1" id="KW-0472">Membrane</keyword>
<sequence length="388" mass="41209">MCGMLPPVTGWRRKDTDTLVRRYGPAVSPGPEHRIAVLALAALTFVAGLIGMANLFVDGTLHQGATRSSYTVAMAACLAAAVALAVRQRIGRWQTFGLVLLVEVVYVIVVLSISEPAQATPLMLLFPSFVAAWFLGTRMLGATMLATVAACTIALEHTYDGVLTIAVQVAISAGALNTAAFGVHVLRRRVQRLLEATQALSHQDPLTGLANRRFLLEQAPRVWRQARREGSRVAAMVLDLDHFKQLNDAHGHAAGDAVLRAVATSLAATVRPSDVLARTGGEELIVLGLVSDPAEAHRLAERLRAAVRTSRTDEGHAVTASIGIALDRPVDGEEAGDAMWRLVDRADGAMYAAKQAGRDRVAAVLPRQRSGRFADSMAPTGRATGGAA</sequence>
<dbReference type="GO" id="GO:0052621">
    <property type="term" value="F:diguanylate cyclase activity"/>
    <property type="evidence" value="ECO:0007669"/>
    <property type="project" value="TreeGrafter"/>
</dbReference>
<gene>
    <name evidence="3" type="ordered locus">Gobs_3406</name>
</gene>
<feature type="transmembrane region" description="Helical" evidence="1">
    <location>
        <begin position="35"/>
        <end position="57"/>
    </location>
</feature>
<dbReference type="OrthoDB" id="23692at2"/>
<feature type="transmembrane region" description="Helical" evidence="1">
    <location>
        <begin position="119"/>
        <end position="135"/>
    </location>
</feature>
<dbReference type="PANTHER" id="PTHR45138:SF9">
    <property type="entry name" value="DIGUANYLATE CYCLASE DGCM-RELATED"/>
    <property type="match status" value="1"/>
</dbReference>
<dbReference type="InterPro" id="IPR043128">
    <property type="entry name" value="Rev_trsase/Diguanyl_cyclase"/>
</dbReference>
<dbReference type="Proteomes" id="UP000001382">
    <property type="component" value="Chromosome"/>
</dbReference>
<keyword evidence="4" id="KW-1185">Reference proteome</keyword>
<name>D2SAX3_GEOOG</name>
<dbReference type="Pfam" id="PF00990">
    <property type="entry name" value="GGDEF"/>
    <property type="match status" value="1"/>
</dbReference>
<dbReference type="SMART" id="SM00267">
    <property type="entry name" value="GGDEF"/>
    <property type="match status" value="1"/>
</dbReference>
<accession>D2SAX3</accession>
<evidence type="ECO:0000313" key="3">
    <source>
        <dbReference type="EMBL" id="ADB76008.1"/>
    </source>
</evidence>
<reference evidence="4" key="2">
    <citation type="submission" date="2010-01" db="EMBL/GenBank/DDBJ databases">
        <title>The complete genome of Geodermatophilus obscurus DSM 43160.</title>
        <authorList>
            <consortium name="US DOE Joint Genome Institute (JGI-PGF)"/>
            <person name="Lucas S."/>
            <person name="Copeland A."/>
            <person name="Lapidus A."/>
            <person name="Glavina del Rio T."/>
            <person name="Dalin E."/>
            <person name="Tice H."/>
            <person name="Bruce D."/>
            <person name="Goodwin L."/>
            <person name="Pitluck S."/>
            <person name="Kyrpides N."/>
            <person name="Mavromatis K."/>
            <person name="Ivanova N."/>
            <person name="Munk A.C."/>
            <person name="Brettin T."/>
            <person name="Detter J.C."/>
            <person name="Han C."/>
            <person name="Larimer F."/>
            <person name="Land M."/>
            <person name="Hauser L."/>
            <person name="Markowitz V."/>
            <person name="Cheng J.-F."/>
            <person name="Hugenholtz P."/>
            <person name="Woyke T."/>
            <person name="Wu D."/>
            <person name="Jando M."/>
            <person name="Schneider S."/>
            <person name="Klenk H.-P."/>
            <person name="Eisen J.A."/>
        </authorList>
    </citation>
    <scope>NUCLEOTIDE SEQUENCE [LARGE SCALE GENOMIC DNA]</scope>
    <source>
        <strain evidence="4">ATCC 25078 / DSM 43160 / JCM 3152 / KCC A-0152 / KCTC 9177 / NBRC 13315 / NRRL B-3577 / G-20</strain>
    </source>
</reference>
<protein>
    <submittedName>
        <fullName evidence="3">Diguanylate cyclase</fullName>
    </submittedName>
</protein>
<dbReference type="InterPro" id="IPR000160">
    <property type="entry name" value="GGDEF_dom"/>
</dbReference>
<dbReference type="STRING" id="526225.Gobs_3406"/>
<feature type="domain" description="GGDEF" evidence="2">
    <location>
        <begin position="231"/>
        <end position="366"/>
    </location>
</feature>
<dbReference type="Gene3D" id="3.30.70.270">
    <property type="match status" value="1"/>
</dbReference>
<dbReference type="PROSITE" id="PS50887">
    <property type="entry name" value="GGDEF"/>
    <property type="match status" value="1"/>
</dbReference>
<keyword evidence="1" id="KW-0812">Transmembrane</keyword>
<reference evidence="3 4" key="1">
    <citation type="journal article" date="2010" name="Stand. Genomic Sci.">
        <title>Complete genome sequence of Geodermatophilus obscurus type strain (G-20).</title>
        <authorList>
            <person name="Ivanova N."/>
            <person name="Sikorski J."/>
            <person name="Jando M."/>
            <person name="Munk C."/>
            <person name="Lapidus A."/>
            <person name="Glavina Del Rio T."/>
            <person name="Copeland A."/>
            <person name="Tice H."/>
            <person name="Cheng J.-F."/>
            <person name="Lucas S."/>
            <person name="Chen F."/>
            <person name="Nolan M."/>
            <person name="Bruce D."/>
            <person name="Goodwin L."/>
            <person name="Pitluck S."/>
            <person name="Mavromatis K."/>
            <person name="Mikhailova N."/>
            <person name="Pati A."/>
            <person name="Chen A."/>
            <person name="Palaniappan K."/>
            <person name="Land M."/>
            <person name="Hauser L."/>
            <person name="Chang Y.-J."/>
            <person name="Jeffries C.D."/>
            <person name="Meincke L."/>
            <person name="Brettin T."/>
            <person name="Detter J.C."/>
            <person name="Detter J.C."/>
            <person name="Rohde M."/>
            <person name="Goeker M."/>
            <person name="Bristow J."/>
            <person name="Eisen J.A."/>
            <person name="Markowitz V."/>
            <person name="Hugenholtz P."/>
            <person name="Kyrpides N.C."/>
            <person name="Klenk H.-P."/>
        </authorList>
    </citation>
    <scope>NUCLEOTIDE SEQUENCE [LARGE SCALE GENOMIC DNA]</scope>
    <source>
        <strain evidence="4">ATCC 25078 / DSM 43160 / JCM 3152 / KCC A-0152 / KCTC 9177 / NBRC 13315 / NRRL B-3577 / G-20</strain>
    </source>
</reference>
<dbReference type="NCBIfam" id="TIGR00254">
    <property type="entry name" value="GGDEF"/>
    <property type="match status" value="1"/>
</dbReference>
<dbReference type="FunFam" id="3.30.70.270:FF:000001">
    <property type="entry name" value="Diguanylate cyclase domain protein"/>
    <property type="match status" value="1"/>
</dbReference>
<dbReference type="EMBL" id="CP001867">
    <property type="protein sequence ID" value="ADB76008.1"/>
    <property type="molecule type" value="Genomic_DNA"/>
</dbReference>
<dbReference type="SUPFAM" id="SSF55073">
    <property type="entry name" value="Nucleotide cyclase"/>
    <property type="match status" value="1"/>
</dbReference>
<keyword evidence="1" id="KW-1133">Transmembrane helix</keyword>
<evidence type="ECO:0000259" key="2">
    <source>
        <dbReference type="PROSITE" id="PS50887"/>
    </source>
</evidence>
<dbReference type="InterPro" id="IPR029787">
    <property type="entry name" value="Nucleotide_cyclase"/>
</dbReference>
<dbReference type="AlphaFoldDB" id="D2SAX3"/>
<dbReference type="CDD" id="cd01949">
    <property type="entry name" value="GGDEF"/>
    <property type="match status" value="1"/>
</dbReference>
<dbReference type="GO" id="GO:0005886">
    <property type="term" value="C:plasma membrane"/>
    <property type="evidence" value="ECO:0007669"/>
    <property type="project" value="TreeGrafter"/>
</dbReference>
<dbReference type="HOGENOM" id="CLU_000445_11_14_11"/>